<evidence type="ECO:0008006" key="3">
    <source>
        <dbReference type="Google" id="ProtNLM"/>
    </source>
</evidence>
<keyword evidence="2" id="KW-1185">Reference proteome</keyword>
<proteinExistence type="predicted"/>
<dbReference type="STRING" id="1448316.A0A395H4R6"/>
<dbReference type="AlphaFoldDB" id="A0A395H4R6"/>
<gene>
    <name evidence="1" type="ORF">BO80DRAFT_443133</name>
</gene>
<organism evidence="1 2">
    <name type="scientific">Aspergillus ibericus CBS 121593</name>
    <dbReference type="NCBI Taxonomy" id="1448316"/>
    <lineage>
        <taxon>Eukaryota</taxon>
        <taxon>Fungi</taxon>
        <taxon>Dikarya</taxon>
        <taxon>Ascomycota</taxon>
        <taxon>Pezizomycotina</taxon>
        <taxon>Eurotiomycetes</taxon>
        <taxon>Eurotiomycetidae</taxon>
        <taxon>Eurotiales</taxon>
        <taxon>Aspergillaceae</taxon>
        <taxon>Aspergillus</taxon>
        <taxon>Aspergillus subgen. Circumdati</taxon>
    </lineage>
</organism>
<dbReference type="Proteomes" id="UP000249402">
    <property type="component" value="Unassembled WGS sequence"/>
</dbReference>
<dbReference type="RefSeq" id="XP_025577209.1">
    <property type="nucleotide sequence ID" value="XM_025721324.1"/>
</dbReference>
<dbReference type="OrthoDB" id="3352776at2759"/>
<dbReference type="VEuPathDB" id="FungiDB:BO80DRAFT_443133"/>
<evidence type="ECO:0000313" key="2">
    <source>
        <dbReference type="Proteomes" id="UP000249402"/>
    </source>
</evidence>
<name>A0A395H4R6_9EURO</name>
<dbReference type="GeneID" id="37226189"/>
<protein>
    <recommendedName>
        <fullName evidence="3">SnoaL-like domain-containing protein</fullName>
    </recommendedName>
</protein>
<accession>A0A395H4R6</accession>
<evidence type="ECO:0000313" key="1">
    <source>
        <dbReference type="EMBL" id="RAL02882.1"/>
    </source>
</evidence>
<dbReference type="EMBL" id="KZ824429">
    <property type="protein sequence ID" value="RAL02882.1"/>
    <property type="molecule type" value="Genomic_DNA"/>
</dbReference>
<sequence length="204" mass="22366">MPPTTHSQNPPKQTTSITHAKKATHTFLTTLTHPPSQSSPQSNPLSPLLKTFTTHPTPLIHEHGHPALAPFLGRDFIGQSGVQEYFTTMGGLLGIRGMKFEDEGGWVVSFLEDNKNEDGGIRVGVVVRGWARFFVKGGRRHNGDGDGEGWDEGFVYRLVVCPEESPEEGDGDGEWKVQEYRVWADTGAAYLALRGELGGLERGK</sequence>
<reference evidence="1 2" key="1">
    <citation type="submission" date="2018-02" db="EMBL/GenBank/DDBJ databases">
        <title>The genomes of Aspergillus section Nigri reveals drivers in fungal speciation.</title>
        <authorList>
            <consortium name="DOE Joint Genome Institute"/>
            <person name="Vesth T.C."/>
            <person name="Nybo J."/>
            <person name="Theobald S."/>
            <person name="Brandl J."/>
            <person name="Frisvad J.C."/>
            <person name="Nielsen K.F."/>
            <person name="Lyhne E.K."/>
            <person name="Kogle M.E."/>
            <person name="Kuo A."/>
            <person name="Riley R."/>
            <person name="Clum A."/>
            <person name="Nolan M."/>
            <person name="Lipzen A."/>
            <person name="Salamov A."/>
            <person name="Henrissat B."/>
            <person name="Wiebenga A."/>
            <person name="De vries R.P."/>
            <person name="Grigoriev I.V."/>
            <person name="Mortensen U.H."/>
            <person name="Andersen M.R."/>
            <person name="Baker S.E."/>
        </authorList>
    </citation>
    <scope>NUCLEOTIDE SEQUENCE [LARGE SCALE GENOMIC DNA]</scope>
    <source>
        <strain evidence="1 2">CBS 121593</strain>
    </source>
</reference>